<gene>
    <name evidence="2" type="ORF">C1H76_3894</name>
</gene>
<evidence type="ECO:0000256" key="1">
    <source>
        <dbReference type="SAM" id="MobiDB-lite"/>
    </source>
</evidence>
<feature type="region of interest" description="Disordered" evidence="1">
    <location>
        <begin position="104"/>
        <end position="140"/>
    </location>
</feature>
<feature type="region of interest" description="Disordered" evidence="1">
    <location>
        <begin position="575"/>
        <end position="632"/>
    </location>
</feature>
<sequence>MADAYCGPSNALQNFQKHSSVDRTLQQDRLTQRRSPLEGFRSHEPNAGILDPEFEAFQASQPGPLPFAEPPQATFQSFNQRGKQPAFGPAQNGADWASDFQRLHVSSPGPQMQQSPFPAQFRSSPAPMSNPSSPAPMQTQYTPQFSQGRMGGFGGYGAFRGGMGQGFMQQPMQAQAPQQAQQDLDMFDEAAFERAFDMAREQIMSEEVSALPDQALGQAQTRTPDPYPHLPLLRLVMYSQFLDPTEENMHKFARHFTLLEKHNAEQIDPKQWYLFAPMLRSLASTPQYPFAQRYRLAERARAMFPDWETLEQQTKANPDERVEHAFAFYDKMRHRLNNQYKHTEARARSVIDNEMMHDIQQQLDKSSGKELAEQVFEGLPHSVVKELHTLRTGEYDVVADENQLMYDSIPAQFYNAKPQQDPGQILERNDANLSAMWNMVHAATFAPEAVEMRDTLGTQTPADLDRMQFEEAIQALPEQAPQTQQQQEPIQHDENDDLARTAGQLLDKVKDNQSTKFQNSQFLDLMRRLRDREVRVEGDKMVETNLSALDHDELGASFPAPQVPFQSDGFGGMTSTTQPMSNDIHAQERRDGEDVVRMLDEPGTLEQGSPPISSFSGPDEDLASGITFPGNQ</sequence>
<dbReference type="Gene3D" id="6.10.280.230">
    <property type="match status" value="1"/>
</dbReference>
<protein>
    <submittedName>
        <fullName evidence="2">Uncharacterized protein</fullName>
    </submittedName>
</protein>
<dbReference type="EMBL" id="PTQR01000050">
    <property type="protein sequence ID" value="TKX23956.1"/>
    <property type="molecule type" value="Genomic_DNA"/>
</dbReference>
<feature type="compositionally biased region" description="Low complexity" evidence="1">
    <location>
        <begin position="123"/>
        <end position="137"/>
    </location>
</feature>
<accession>A0A4U7B5A3</accession>
<comment type="caution">
    <text evidence="2">The sequence shown here is derived from an EMBL/GenBank/DDBJ whole genome shotgun (WGS) entry which is preliminary data.</text>
</comment>
<feature type="region of interest" description="Disordered" evidence="1">
    <location>
        <begin position="1"/>
        <end position="47"/>
    </location>
</feature>
<reference evidence="2 3" key="1">
    <citation type="submission" date="2018-02" db="EMBL/GenBank/DDBJ databases">
        <title>Draft genome sequences of Elsinoe sp., causing black scab on jojoba.</title>
        <authorList>
            <person name="Stodart B."/>
            <person name="Jeffress S."/>
            <person name="Ash G."/>
            <person name="Arun Chinnappa K."/>
        </authorList>
    </citation>
    <scope>NUCLEOTIDE SEQUENCE [LARGE SCALE GENOMIC DNA]</scope>
    <source>
        <strain evidence="2 3">Hillstone_2</strain>
    </source>
</reference>
<feature type="compositionally biased region" description="Polar residues" evidence="1">
    <location>
        <begin position="108"/>
        <end position="117"/>
    </location>
</feature>
<feature type="compositionally biased region" description="Polar residues" evidence="1">
    <location>
        <begin position="606"/>
        <end position="616"/>
    </location>
</feature>
<evidence type="ECO:0000313" key="3">
    <source>
        <dbReference type="Proteomes" id="UP000308133"/>
    </source>
</evidence>
<proteinExistence type="predicted"/>
<organism evidence="2 3">
    <name type="scientific">Elsinoe australis</name>
    <dbReference type="NCBI Taxonomy" id="40998"/>
    <lineage>
        <taxon>Eukaryota</taxon>
        <taxon>Fungi</taxon>
        <taxon>Dikarya</taxon>
        <taxon>Ascomycota</taxon>
        <taxon>Pezizomycotina</taxon>
        <taxon>Dothideomycetes</taxon>
        <taxon>Dothideomycetidae</taxon>
        <taxon>Myriangiales</taxon>
        <taxon>Elsinoaceae</taxon>
        <taxon>Elsinoe</taxon>
    </lineage>
</organism>
<dbReference type="Proteomes" id="UP000308133">
    <property type="component" value="Unassembled WGS sequence"/>
</dbReference>
<dbReference type="AlphaFoldDB" id="A0A4U7B5A3"/>
<evidence type="ECO:0000313" key="2">
    <source>
        <dbReference type="EMBL" id="TKX23956.1"/>
    </source>
</evidence>
<feature type="compositionally biased region" description="Basic and acidic residues" evidence="1">
    <location>
        <begin position="585"/>
        <end position="600"/>
    </location>
</feature>
<name>A0A4U7B5A3_9PEZI</name>